<dbReference type="Gene3D" id="3.40.1110.10">
    <property type="entry name" value="Calcium-transporting ATPase, cytoplasmic domain N"/>
    <property type="match status" value="1"/>
</dbReference>
<dbReference type="InterPro" id="IPR059000">
    <property type="entry name" value="ATPase_P-type_domA"/>
</dbReference>
<feature type="transmembrane region" description="Helical" evidence="20">
    <location>
        <begin position="1060"/>
        <end position="1078"/>
    </location>
</feature>
<feature type="domain" description="P-type ATPase A" evidence="21">
    <location>
        <begin position="219"/>
        <end position="344"/>
    </location>
</feature>
<comment type="catalytic activity">
    <reaction evidence="15">
        <text>putrescine(out) + ATP + H2O = putrescine(in) + ADP + phosphate + H(+)</text>
        <dbReference type="Rhea" id="RHEA:29995"/>
        <dbReference type="ChEBI" id="CHEBI:15377"/>
        <dbReference type="ChEBI" id="CHEBI:15378"/>
        <dbReference type="ChEBI" id="CHEBI:30616"/>
        <dbReference type="ChEBI" id="CHEBI:43474"/>
        <dbReference type="ChEBI" id="CHEBI:326268"/>
        <dbReference type="ChEBI" id="CHEBI:456216"/>
        <dbReference type="EC" id="7.6.2.16"/>
    </reaction>
    <physiologicalReaction direction="left-to-right" evidence="15">
        <dbReference type="Rhea" id="RHEA:29996"/>
    </physiologicalReaction>
</comment>
<evidence type="ECO:0000256" key="13">
    <source>
        <dbReference type="ARBA" id="ARBA00022989"/>
    </source>
</evidence>
<dbReference type="FunFam" id="1.20.1110.10:FF:000026">
    <property type="entry name" value="Cation-transporting ATPase"/>
    <property type="match status" value="1"/>
</dbReference>
<dbReference type="Pfam" id="PF00122">
    <property type="entry name" value="E1-E2_ATPase"/>
    <property type="match status" value="1"/>
</dbReference>
<keyword evidence="14 20" id="KW-0472">Membrane</keyword>
<evidence type="ECO:0000256" key="3">
    <source>
        <dbReference type="ARBA" id="ARBA00004520"/>
    </source>
</evidence>
<evidence type="ECO:0000256" key="2">
    <source>
        <dbReference type="ARBA" id="ARBA00004195"/>
    </source>
</evidence>
<keyword evidence="12" id="KW-1278">Translocase</keyword>
<evidence type="ECO:0000256" key="1">
    <source>
        <dbReference type="ARBA" id="ARBA00004107"/>
    </source>
</evidence>
<dbReference type="GO" id="GO:0031902">
    <property type="term" value="C:late endosome membrane"/>
    <property type="evidence" value="ECO:0007669"/>
    <property type="project" value="UniProtKB-SubCell"/>
</dbReference>
<evidence type="ECO:0000256" key="14">
    <source>
        <dbReference type="ARBA" id="ARBA00023136"/>
    </source>
</evidence>
<evidence type="ECO:0000256" key="7">
    <source>
        <dbReference type="ARBA" id="ARBA00022723"/>
    </source>
</evidence>
<comment type="function">
    <text evidence="16">ATP-driven pump involved in endocytosis-dependent polyamine transport. Uses ATP as an energy source to transfer polyamine precursor putrescine from the endosomal compartment to the cytosol.</text>
</comment>
<dbReference type="InterPro" id="IPR004014">
    <property type="entry name" value="ATPase_P-typ_cation-transptr_N"/>
</dbReference>
<evidence type="ECO:0000259" key="23">
    <source>
        <dbReference type="Pfam" id="PF12409"/>
    </source>
</evidence>
<dbReference type="PANTHER" id="PTHR45630">
    <property type="entry name" value="CATION-TRANSPORTING ATPASE-RELATED"/>
    <property type="match status" value="1"/>
</dbReference>
<sequence length="1079" mass="121257">QEIYGYDLCRWKLVLVTVGVICSGGFLLLLLYWMPQWRVKATCKRTALKDCEVVLLRTTVSVQGIQKRGVKWYQFNIYVLLPLQIRYFTHHSVKYFWNDSVQSFDVVRGLDESTFCSAIHNEHSTGLTKGMHDYRKAFYGVNEIAVKVPSIFKLLVKEVLNPFYIFQLFSVILWITDEYHYYALAIVIMSVISIVSSLYTIRKQYVMLHDMVAAHSIVRVSVCRGNQEIEEILSTDLVPGDTMLIPSNGTIMPCDAVLLSGTCIVNESMLTGESVPVTKINLPNPSEYPKAVGDEIYSPEVHKRHTLFCGTNVIQTRFYTGELVKALVVRTGFSTAKGQLVRSILYPKPTDFKLYRDAYLFLLSLVVVAGIGFLYTIVNSILNEVPARTIIIESLDIITITVPPALPAAMTAGIVYAQRRLKKIGIFCISPQRINICGQLNLVCFDKTGTLTEDGLDLWGIQRVENARFLLPEERACSESLLKSEFVACMATCHSLTKIEGVLSGDPLDLKMFEAIGWILEEATEEETALHNRIMPTVVRPSKQLSPESKQATDQEMFPFSSVLQRMCVIARVLGEKRMDAYMKGAPEVIASLCKQETVPVDFERVLEEYTKQGFRVIALAHRKLESKLTWHKVQTISRDAIESNMDFMGLIIMQNKLKQETPAVLEDLHKANIRTVMVTGDNMLTAISVARDCGMILPQDKVIIAEALPPKDGQAARINWHYADTLAKCTSSSPAINSEMTKYHFAMNGKSFAVILEHFQDLVPKLVLHGTVFARMAPDQKTQLVEALQNVDYYVGMCGDGANDCGALKRAHGGISLSELEASVASPFTSRTPSISCVPKLIREGRAALITSFCVFKFMALYSIIQYITVTLLYSILSNLGDFQFLFIDLAIILVVVFTMSLNPAWTELVAQRPPSGLISGPLLCSVLSQIIICLAFQTLGFFWVKQQSWYEPWTADSDACNVLDAKNSSSAHHGNETIHDEHYIKNYENTTLFFISSFQYLIVAIVFSKGKPFRQPCYKNFLFVLSVIVLYVFIFFIMLHPVEPIDAFLELVCVPPEWRLRIVIIVILNAVVSVLTE</sequence>
<dbReference type="InterPro" id="IPR001757">
    <property type="entry name" value="P_typ_ATPase"/>
</dbReference>
<accession>A0A7K9ZWJ3</accession>
<evidence type="ECO:0000256" key="15">
    <source>
        <dbReference type="ARBA" id="ARBA00051385"/>
    </source>
</evidence>
<organism evidence="24 25">
    <name type="scientific">Dicrurus megarhynchus</name>
    <dbReference type="NCBI Taxonomy" id="450177"/>
    <lineage>
        <taxon>Eukaryota</taxon>
        <taxon>Metazoa</taxon>
        <taxon>Chordata</taxon>
        <taxon>Craniata</taxon>
        <taxon>Vertebrata</taxon>
        <taxon>Euteleostomi</taxon>
        <taxon>Archelosauria</taxon>
        <taxon>Archosauria</taxon>
        <taxon>Dinosauria</taxon>
        <taxon>Saurischia</taxon>
        <taxon>Theropoda</taxon>
        <taxon>Coelurosauria</taxon>
        <taxon>Aves</taxon>
        <taxon>Neognathae</taxon>
        <taxon>Neoaves</taxon>
        <taxon>Telluraves</taxon>
        <taxon>Australaves</taxon>
        <taxon>Passeriformes</taxon>
        <taxon>Corvoidea</taxon>
        <taxon>Dicruridae</taxon>
        <taxon>Dicrurus</taxon>
    </lineage>
</organism>
<evidence type="ECO:0000313" key="25">
    <source>
        <dbReference type="Proteomes" id="UP000537234"/>
    </source>
</evidence>
<evidence type="ECO:0000256" key="4">
    <source>
        <dbReference type="ARBA" id="ARBA00006000"/>
    </source>
</evidence>
<feature type="transmembrane region" description="Helical" evidence="20">
    <location>
        <begin position="358"/>
        <end position="377"/>
    </location>
</feature>
<keyword evidence="11" id="KW-0460">Magnesium</keyword>
<keyword evidence="5" id="KW-0597">Phosphoprotein</keyword>
<feature type="domain" description="Cation-transporting P-type ATPase N-terminal" evidence="22">
    <location>
        <begin position="117"/>
        <end position="174"/>
    </location>
</feature>
<feature type="non-terminal residue" evidence="24">
    <location>
        <position position="1"/>
    </location>
</feature>
<evidence type="ECO:0000256" key="11">
    <source>
        <dbReference type="ARBA" id="ARBA00022842"/>
    </source>
</evidence>
<dbReference type="SUPFAM" id="SSF81653">
    <property type="entry name" value="Calcium ATPase, transduction domain A"/>
    <property type="match status" value="1"/>
</dbReference>
<dbReference type="EMBL" id="VXAD01008737">
    <property type="protein sequence ID" value="NXJ25834.1"/>
    <property type="molecule type" value="Genomic_DNA"/>
</dbReference>
<dbReference type="InterPro" id="IPR023298">
    <property type="entry name" value="ATPase_P-typ_TM_dom_sf"/>
</dbReference>
<dbReference type="InterPro" id="IPR023214">
    <property type="entry name" value="HAD_sf"/>
</dbReference>
<dbReference type="GO" id="GO:0016887">
    <property type="term" value="F:ATP hydrolysis activity"/>
    <property type="evidence" value="ECO:0007669"/>
    <property type="project" value="InterPro"/>
</dbReference>
<dbReference type="GO" id="GO:0006874">
    <property type="term" value="P:intracellular calcium ion homeostasis"/>
    <property type="evidence" value="ECO:0007669"/>
    <property type="project" value="TreeGrafter"/>
</dbReference>
<dbReference type="NCBIfam" id="TIGR01494">
    <property type="entry name" value="ATPase_P-type"/>
    <property type="match status" value="1"/>
</dbReference>
<comment type="subcellular location">
    <subcellularLocation>
        <location evidence="3">Early endosome membrane</location>
        <topology evidence="3">Multi-pass membrane protein</topology>
    </subcellularLocation>
    <subcellularLocation>
        <location evidence="1">Late endosome membrane</location>
        <topology evidence="1">Multi-pass membrane protein</topology>
    </subcellularLocation>
    <subcellularLocation>
        <location evidence="2">Recycling endosome membrane</location>
        <topology evidence="2">Multi-pass membrane protein</topology>
    </subcellularLocation>
</comment>
<dbReference type="InterPro" id="IPR047821">
    <property type="entry name" value="P5B-type_ATPase"/>
</dbReference>
<dbReference type="PRINTS" id="PR00119">
    <property type="entry name" value="CATATPASE"/>
</dbReference>
<dbReference type="Pfam" id="PF13246">
    <property type="entry name" value="Cation_ATPase"/>
    <property type="match status" value="1"/>
</dbReference>
<dbReference type="GO" id="GO:0031901">
    <property type="term" value="C:early endosome membrane"/>
    <property type="evidence" value="ECO:0007669"/>
    <property type="project" value="UniProtKB-SubCell"/>
</dbReference>
<dbReference type="PROSITE" id="PS00154">
    <property type="entry name" value="ATPASE_E1_E2"/>
    <property type="match status" value="1"/>
</dbReference>
<feature type="domain" description="P5B-type ATPase N-terminal" evidence="23">
    <location>
        <begin position="2"/>
        <end position="77"/>
    </location>
</feature>
<evidence type="ECO:0000256" key="12">
    <source>
        <dbReference type="ARBA" id="ARBA00022967"/>
    </source>
</evidence>
<dbReference type="FunFam" id="2.70.150.10:FF:000017">
    <property type="entry name" value="Cation-transporting ATPase"/>
    <property type="match status" value="1"/>
</dbReference>
<evidence type="ECO:0000256" key="20">
    <source>
        <dbReference type="SAM" id="Phobius"/>
    </source>
</evidence>
<dbReference type="Gene3D" id="2.70.150.10">
    <property type="entry name" value="Calcium-transporting ATPase, cytoplasmic transduction domain A"/>
    <property type="match status" value="1"/>
</dbReference>
<feature type="transmembrane region" description="Helical" evidence="20">
    <location>
        <begin position="924"/>
        <end position="946"/>
    </location>
</feature>
<dbReference type="SUPFAM" id="SSF81660">
    <property type="entry name" value="Metal cation-transporting ATPase, ATP-binding domain N"/>
    <property type="match status" value="1"/>
</dbReference>
<name>A0A7K9ZWJ3_9CORV</name>
<keyword evidence="7" id="KW-0479">Metal-binding</keyword>
<dbReference type="FunFam" id="3.40.1110.10:FF:000026">
    <property type="entry name" value="Cation-transporting ATPase"/>
    <property type="match status" value="1"/>
</dbReference>
<keyword evidence="13 20" id="KW-1133">Transmembrane helix</keyword>
<dbReference type="EC" id="7.6.2.16" evidence="17"/>
<reference evidence="24 25" key="1">
    <citation type="submission" date="2019-09" db="EMBL/GenBank/DDBJ databases">
        <title>Bird 10,000 Genomes (B10K) Project - Family phase.</title>
        <authorList>
            <person name="Zhang G."/>
        </authorList>
    </citation>
    <scope>NUCLEOTIDE SEQUENCE [LARGE SCALE GENOMIC DNA]</scope>
    <source>
        <strain evidence="24">B10K-DU-001-48</strain>
        <tissue evidence="24">Muscle</tissue>
    </source>
</reference>
<keyword evidence="25" id="KW-1185">Reference proteome</keyword>
<dbReference type="GO" id="GO:0046872">
    <property type="term" value="F:metal ion binding"/>
    <property type="evidence" value="ECO:0007669"/>
    <property type="project" value="UniProtKB-KW"/>
</dbReference>
<dbReference type="CDD" id="cd07542">
    <property type="entry name" value="P-type_ATPase_cation"/>
    <property type="match status" value="1"/>
</dbReference>
<dbReference type="SUPFAM" id="SSF81665">
    <property type="entry name" value="Calcium ATPase, transmembrane domain M"/>
    <property type="match status" value="1"/>
</dbReference>
<dbReference type="SFLD" id="SFLDF00027">
    <property type="entry name" value="p-type_atpase"/>
    <property type="match status" value="1"/>
</dbReference>
<evidence type="ECO:0000313" key="24">
    <source>
        <dbReference type="EMBL" id="NXJ25834.1"/>
    </source>
</evidence>
<dbReference type="Pfam" id="PF12409">
    <property type="entry name" value="P5-ATPase"/>
    <property type="match status" value="1"/>
</dbReference>
<feature type="transmembrane region" description="Helical" evidence="20">
    <location>
        <begin position="1022"/>
        <end position="1040"/>
    </location>
</feature>
<evidence type="ECO:0000256" key="8">
    <source>
        <dbReference type="ARBA" id="ARBA00022741"/>
    </source>
</evidence>
<dbReference type="GO" id="GO:0055038">
    <property type="term" value="C:recycling endosome membrane"/>
    <property type="evidence" value="ECO:0007669"/>
    <property type="project" value="UniProtKB-SubCell"/>
</dbReference>
<dbReference type="InterPro" id="IPR047819">
    <property type="entry name" value="P5A-ATPase_N"/>
</dbReference>
<evidence type="ECO:0000256" key="19">
    <source>
        <dbReference type="ARBA" id="ARBA00076813"/>
    </source>
</evidence>
<protein>
    <recommendedName>
        <fullName evidence="18">Polyamine-transporting ATPase 13A3</fullName>
        <ecNumber evidence="17">7.6.2.16</ecNumber>
    </recommendedName>
    <alternativeName>
        <fullName evidence="19">Putrescine transporting ATPase</fullName>
    </alternativeName>
</protein>
<comment type="caution">
    <text evidence="24">The sequence shown here is derived from an EMBL/GenBank/DDBJ whole genome shotgun (WGS) entry which is preliminary data.</text>
</comment>
<dbReference type="GO" id="GO:0015662">
    <property type="term" value="F:P-type ion transporter activity"/>
    <property type="evidence" value="ECO:0007669"/>
    <property type="project" value="InterPro"/>
</dbReference>
<dbReference type="InterPro" id="IPR018303">
    <property type="entry name" value="ATPase_P-typ_P_site"/>
</dbReference>
<feature type="non-terminal residue" evidence="24">
    <location>
        <position position="1079"/>
    </location>
</feature>
<feature type="transmembrane region" description="Helical" evidence="20">
    <location>
        <begin position="884"/>
        <end position="903"/>
    </location>
</feature>
<feature type="transmembrane region" description="Helical" evidence="20">
    <location>
        <begin position="397"/>
        <end position="417"/>
    </location>
</feature>
<evidence type="ECO:0000256" key="16">
    <source>
        <dbReference type="ARBA" id="ARBA00053935"/>
    </source>
</evidence>
<evidence type="ECO:0000256" key="6">
    <source>
        <dbReference type="ARBA" id="ARBA00022692"/>
    </source>
</evidence>
<feature type="transmembrane region" description="Helical" evidence="20">
    <location>
        <begin position="992"/>
        <end position="1010"/>
    </location>
</feature>
<gene>
    <name evidence="24" type="primary">Atp13a3</name>
    <name evidence="24" type="ORF">DICMEG_R01564</name>
</gene>
<evidence type="ECO:0000256" key="9">
    <source>
        <dbReference type="ARBA" id="ARBA00022753"/>
    </source>
</evidence>
<dbReference type="Proteomes" id="UP000537234">
    <property type="component" value="Unassembled WGS sequence"/>
</dbReference>
<dbReference type="GO" id="GO:0005524">
    <property type="term" value="F:ATP binding"/>
    <property type="evidence" value="ECO:0007669"/>
    <property type="project" value="UniProtKB-KW"/>
</dbReference>
<dbReference type="InterPro" id="IPR036412">
    <property type="entry name" value="HAD-like_sf"/>
</dbReference>
<keyword evidence="6 20" id="KW-0812">Transmembrane</keyword>
<dbReference type="Pfam" id="PF00690">
    <property type="entry name" value="Cation_ATPase_N"/>
    <property type="match status" value="1"/>
</dbReference>
<comment type="similarity">
    <text evidence="4">Belongs to the cation transport ATPase (P-type) (TC 3.A.3) family. Type V subfamily.</text>
</comment>
<dbReference type="GO" id="GO:0015594">
    <property type="term" value="F:ABC-type putrescine transporter activity"/>
    <property type="evidence" value="ECO:0007669"/>
    <property type="project" value="UniProtKB-EC"/>
</dbReference>
<dbReference type="InterPro" id="IPR006544">
    <property type="entry name" value="P-type_TPase_V"/>
</dbReference>
<feature type="transmembrane region" description="Helical" evidence="20">
    <location>
        <begin position="181"/>
        <end position="201"/>
    </location>
</feature>
<dbReference type="Gene3D" id="1.20.1110.10">
    <property type="entry name" value="Calcium-transporting ATPase, transmembrane domain"/>
    <property type="match status" value="1"/>
</dbReference>
<feature type="transmembrane region" description="Helical" evidence="20">
    <location>
        <begin position="13"/>
        <end position="34"/>
    </location>
</feature>
<evidence type="ECO:0000256" key="5">
    <source>
        <dbReference type="ARBA" id="ARBA00022553"/>
    </source>
</evidence>
<dbReference type="GO" id="GO:0019829">
    <property type="term" value="F:ATPase-coupled monoatomic cation transmembrane transporter activity"/>
    <property type="evidence" value="ECO:0007669"/>
    <property type="project" value="InterPro"/>
</dbReference>
<evidence type="ECO:0000256" key="17">
    <source>
        <dbReference type="ARBA" id="ARBA00066779"/>
    </source>
</evidence>
<dbReference type="SUPFAM" id="SSF56784">
    <property type="entry name" value="HAD-like"/>
    <property type="match status" value="1"/>
</dbReference>
<keyword evidence="8" id="KW-0547">Nucleotide-binding</keyword>
<dbReference type="SFLD" id="SFLDS00003">
    <property type="entry name" value="Haloacid_Dehalogenase"/>
    <property type="match status" value="1"/>
</dbReference>
<proteinExistence type="inferred from homology"/>
<evidence type="ECO:0000259" key="21">
    <source>
        <dbReference type="Pfam" id="PF00122"/>
    </source>
</evidence>
<dbReference type="Gene3D" id="3.40.50.1000">
    <property type="entry name" value="HAD superfamily/HAD-like"/>
    <property type="match status" value="1"/>
</dbReference>
<evidence type="ECO:0000259" key="22">
    <source>
        <dbReference type="Pfam" id="PF00690"/>
    </source>
</evidence>
<dbReference type="FunFam" id="1.20.1110.10:FF:000023">
    <property type="entry name" value="Cation-transporting ATPase"/>
    <property type="match status" value="1"/>
</dbReference>
<keyword evidence="9" id="KW-0967">Endosome</keyword>
<evidence type="ECO:0000256" key="10">
    <source>
        <dbReference type="ARBA" id="ARBA00022840"/>
    </source>
</evidence>
<evidence type="ECO:0000256" key="18">
    <source>
        <dbReference type="ARBA" id="ARBA00074226"/>
    </source>
</evidence>
<keyword evidence="10" id="KW-0067">ATP-binding</keyword>
<dbReference type="AlphaFoldDB" id="A0A7K9ZWJ3"/>
<dbReference type="InterPro" id="IPR023299">
    <property type="entry name" value="ATPase_P-typ_cyto_dom_N"/>
</dbReference>
<dbReference type="PANTHER" id="PTHR45630:SF12">
    <property type="entry name" value="POLYAMINE-TRANSPORTING ATPASE 13A3"/>
    <property type="match status" value="1"/>
</dbReference>
<dbReference type="InterPro" id="IPR008250">
    <property type="entry name" value="ATPase_P-typ_transduc_dom_A_sf"/>
</dbReference>
<dbReference type="FunFam" id="3.40.50.1000:FF:000045">
    <property type="entry name" value="Cation-transporting ATPase"/>
    <property type="match status" value="1"/>
</dbReference>
<dbReference type="SFLD" id="SFLDG00002">
    <property type="entry name" value="C1.7:_P-type_atpase_like"/>
    <property type="match status" value="1"/>
</dbReference>
<dbReference type="InterPro" id="IPR044492">
    <property type="entry name" value="P_typ_ATPase_HD_dom"/>
</dbReference>
<dbReference type="NCBIfam" id="TIGR01657">
    <property type="entry name" value="P-ATPase-V"/>
    <property type="match status" value="1"/>
</dbReference>
<feature type="transmembrane region" description="Helical" evidence="20">
    <location>
        <begin position="850"/>
        <end position="878"/>
    </location>
</feature>